<keyword evidence="1" id="KW-0732">Signal</keyword>
<keyword evidence="3" id="KW-1185">Reference proteome</keyword>
<reference evidence="2" key="1">
    <citation type="submission" date="2022-01" db="EMBL/GenBank/DDBJ databases">
        <authorList>
            <person name="Wang Y."/>
        </authorList>
    </citation>
    <scope>NUCLEOTIDE SEQUENCE</scope>
    <source>
        <strain evidence="2">WB101</strain>
    </source>
</reference>
<proteinExistence type="predicted"/>
<sequence length="142" mass="16113">MKKSKSYKIFTKSAALLLVLGLLLPSVLQAKQLVDFCMMEMSHHEMMDDSHDCCISDQTKQEATHKNHHDCKEAQICACTVDITQVKNQFRVPTAKSSAAILSQTGFNFIVTSPDEFIFEDYFADALEHSPPLYLQYDTFLN</sequence>
<accession>A0ABS9K7X8</accession>
<comment type="caution">
    <text evidence="2">The sequence shown here is derived from an EMBL/GenBank/DDBJ whole genome shotgun (WGS) entry which is preliminary data.</text>
</comment>
<evidence type="ECO:0000313" key="2">
    <source>
        <dbReference type="EMBL" id="MCG2586959.1"/>
    </source>
</evidence>
<protein>
    <submittedName>
        <fullName evidence="2">Uncharacterized protein</fullName>
    </submittedName>
</protein>
<name>A0ABS9K7X8_9BACT</name>
<reference evidence="2" key="2">
    <citation type="submission" date="2024-05" db="EMBL/GenBank/DDBJ databases">
        <title>Rhodohalobacter halophilus gen. nov., sp. nov., a moderately halophilic member of the family Balneolaceae.</title>
        <authorList>
            <person name="Xia J."/>
        </authorList>
    </citation>
    <scope>NUCLEOTIDE SEQUENCE</scope>
    <source>
        <strain evidence="2">WB101</strain>
    </source>
</reference>
<evidence type="ECO:0000313" key="3">
    <source>
        <dbReference type="Proteomes" id="UP001165366"/>
    </source>
</evidence>
<organism evidence="2 3">
    <name type="scientific">Rhodohalobacter sulfatireducens</name>
    <dbReference type="NCBI Taxonomy" id="2911366"/>
    <lineage>
        <taxon>Bacteria</taxon>
        <taxon>Pseudomonadati</taxon>
        <taxon>Balneolota</taxon>
        <taxon>Balneolia</taxon>
        <taxon>Balneolales</taxon>
        <taxon>Balneolaceae</taxon>
        <taxon>Rhodohalobacter</taxon>
    </lineage>
</organism>
<gene>
    <name evidence="2" type="ORF">L6773_00175</name>
</gene>
<feature type="signal peptide" evidence="1">
    <location>
        <begin position="1"/>
        <end position="30"/>
    </location>
</feature>
<dbReference type="RefSeq" id="WP_237851809.1">
    <property type="nucleotide sequence ID" value="NZ_JAKLWS010000001.1"/>
</dbReference>
<evidence type="ECO:0000256" key="1">
    <source>
        <dbReference type="SAM" id="SignalP"/>
    </source>
</evidence>
<dbReference type="Proteomes" id="UP001165366">
    <property type="component" value="Unassembled WGS sequence"/>
</dbReference>
<feature type="chain" id="PRO_5045523123" evidence="1">
    <location>
        <begin position="31"/>
        <end position="142"/>
    </location>
</feature>
<dbReference type="EMBL" id="JAKLWS010000001">
    <property type="protein sequence ID" value="MCG2586959.1"/>
    <property type="molecule type" value="Genomic_DNA"/>
</dbReference>